<reference evidence="1" key="1">
    <citation type="submission" date="2014-11" db="EMBL/GenBank/DDBJ databases">
        <authorList>
            <person name="Amaro Gonzalez C."/>
        </authorList>
    </citation>
    <scope>NUCLEOTIDE SEQUENCE</scope>
</reference>
<reference evidence="1" key="2">
    <citation type="journal article" date="2015" name="Fish Shellfish Immunol.">
        <title>Early steps in the European eel (Anguilla anguilla)-Vibrio vulnificus interaction in the gills: Role of the RtxA13 toxin.</title>
        <authorList>
            <person name="Callol A."/>
            <person name="Pajuelo D."/>
            <person name="Ebbesson L."/>
            <person name="Teles M."/>
            <person name="MacKenzie S."/>
            <person name="Amaro C."/>
        </authorList>
    </citation>
    <scope>NUCLEOTIDE SEQUENCE</scope>
</reference>
<dbReference type="EMBL" id="GBXM01018114">
    <property type="protein sequence ID" value="JAH90463.1"/>
    <property type="molecule type" value="Transcribed_RNA"/>
</dbReference>
<protein>
    <submittedName>
        <fullName evidence="1">Uncharacterized protein</fullName>
    </submittedName>
</protein>
<proteinExistence type="predicted"/>
<name>A0A0E9WLV6_ANGAN</name>
<accession>A0A0E9WLV6</accession>
<evidence type="ECO:0000313" key="1">
    <source>
        <dbReference type="EMBL" id="JAH90463.1"/>
    </source>
</evidence>
<dbReference type="AlphaFoldDB" id="A0A0E9WLV6"/>
<sequence>MCRKCPTGHFLSTLGQTHTNTPDFCLLSVFYYNFFPGFLRDLGIYMTLTQ</sequence>
<organism evidence="1">
    <name type="scientific">Anguilla anguilla</name>
    <name type="common">European freshwater eel</name>
    <name type="synonym">Muraena anguilla</name>
    <dbReference type="NCBI Taxonomy" id="7936"/>
    <lineage>
        <taxon>Eukaryota</taxon>
        <taxon>Metazoa</taxon>
        <taxon>Chordata</taxon>
        <taxon>Craniata</taxon>
        <taxon>Vertebrata</taxon>
        <taxon>Euteleostomi</taxon>
        <taxon>Actinopterygii</taxon>
        <taxon>Neopterygii</taxon>
        <taxon>Teleostei</taxon>
        <taxon>Anguilliformes</taxon>
        <taxon>Anguillidae</taxon>
        <taxon>Anguilla</taxon>
    </lineage>
</organism>